<feature type="region of interest" description="Disordered" evidence="1">
    <location>
        <begin position="494"/>
        <end position="516"/>
    </location>
</feature>
<dbReference type="STRING" id="1077348.A0A2G8RM60"/>
<comment type="caution">
    <text evidence="2">The sequence shown here is derived from an EMBL/GenBank/DDBJ whole genome shotgun (WGS) entry which is preliminary data.</text>
</comment>
<dbReference type="EMBL" id="AYKW01000069">
    <property type="protein sequence ID" value="PIL22599.1"/>
    <property type="molecule type" value="Genomic_DNA"/>
</dbReference>
<dbReference type="AlphaFoldDB" id="A0A2G8RM60"/>
<evidence type="ECO:0000313" key="3">
    <source>
        <dbReference type="Proteomes" id="UP000230002"/>
    </source>
</evidence>
<evidence type="ECO:0000313" key="2">
    <source>
        <dbReference type="EMBL" id="PIL22599.1"/>
    </source>
</evidence>
<dbReference type="Proteomes" id="UP000230002">
    <property type="component" value="Unassembled WGS sequence"/>
</dbReference>
<dbReference type="OrthoDB" id="5429442at2759"/>
<gene>
    <name evidence="2" type="ORF">GSI_15288</name>
</gene>
<reference evidence="2 3" key="1">
    <citation type="journal article" date="2015" name="Sci. Rep.">
        <title>Chromosome-level genome map provides insights into diverse defense mechanisms in the medicinal fungus Ganoderma sinense.</title>
        <authorList>
            <person name="Zhu Y."/>
            <person name="Xu J."/>
            <person name="Sun C."/>
            <person name="Zhou S."/>
            <person name="Xu H."/>
            <person name="Nelson D.R."/>
            <person name="Qian J."/>
            <person name="Song J."/>
            <person name="Luo H."/>
            <person name="Xiang L."/>
            <person name="Li Y."/>
            <person name="Xu Z."/>
            <person name="Ji A."/>
            <person name="Wang L."/>
            <person name="Lu S."/>
            <person name="Hayward A."/>
            <person name="Sun W."/>
            <person name="Li X."/>
            <person name="Schwartz D.C."/>
            <person name="Wang Y."/>
            <person name="Chen S."/>
        </authorList>
    </citation>
    <scope>NUCLEOTIDE SEQUENCE [LARGE SCALE GENOMIC DNA]</scope>
    <source>
        <strain evidence="2 3">ZZ0214-1</strain>
    </source>
</reference>
<organism evidence="2 3">
    <name type="scientific">Ganoderma sinense ZZ0214-1</name>
    <dbReference type="NCBI Taxonomy" id="1077348"/>
    <lineage>
        <taxon>Eukaryota</taxon>
        <taxon>Fungi</taxon>
        <taxon>Dikarya</taxon>
        <taxon>Basidiomycota</taxon>
        <taxon>Agaricomycotina</taxon>
        <taxon>Agaricomycetes</taxon>
        <taxon>Polyporales</taxon>
        <taxon>Polyporaceae</taxon>
        <taxon>Ganoderma</taxon>
    </lineage>
</organism>
<keyword evidence="3" id="KW-1185">Reference proteome</keyword>
<sequence>MSSTGRVETTAAKIILRYLNFQLAENYATASDWFDLYGEASGDTEYDVERSNLYAWIRYHHRLRGTNGDILEFSFSEPKLTFICDHDALLHVGIRSLSHKSQDGLTTSVPIEGATMSYRVATTYRSIVGNDVKVGDHESRIRILVCDFDNAVFVSSRGVADDTLRRDMGRYLLSYLKVLQSGGHHALFFPPEFAEDDKRPDIHFSLTGDFEDRVPLDHIFGCTAEMINGYLSLLWYTCAFIARERSQHGRPTWDRSSALAGYSSWLVPEWSTAWHMSLKFGEPKVTILCSREVILRFTLTEVRFYDASQLSVGSIVEKAEPDYQDWVIAVIIDISASKTGISVRPASARYSEEFTHYGGVRDEHDVASKLLTTFFVERYFQLMAATRLKHLFRRIQTEYLNVDSSSLDIDGSWWMLERNAGLGARILNSNVKDTRMEGFDVVIAVSQMSINSQILRVFKTYHEMRWAQDQDLGYHIEIKAVTVCLVNSEEASETDEISATGGSVDSDDEATLDGTTATHSRNSISCAIVTVHVTEAVLQTMVTANLNLTRTDEPYTFQDCQLAYEVNVRDCVHRKLEHPVHGARPYPDPPPQAEADYDLRHIYLDLRTAQFSPEYSPWDDGNYSDQEKLRVRMALAQHIKDDYFPQLIAHGVHILASVPIYHAAGGFNRLTDMKYRTFATETIVSGGFNQEESITRSEQILFVLGMVGGNPLPADPFRSFKPSASWLVYGHFSYGTLAISRSAFHDRLLALLARVNALTTLEPVTQKDEGNVHKDGAQRDGVQAEKGRRETARTDGAQRDKAKTTEDVVQRWIDHPERQQHTCKWTPIVADEAMNLDSFEWRSSHERSVREEGSLSSMKREYRIHCTTNNKLELPNISTLSNGSLEIRMSGTLGLEITNTRSAQAWSTESFASWSAAIIIKTSTRGNVEVEIEGLDDIYQSPPSTTSWRAGSNTLPDAHATLRKHLLKKEDFDSVLQELRELQGDWKYYYPASSPFTLCTPTSNPHGDLLFELRRSQPPQMLLKQQIDDPMDPWFHSEP</sequence>
<feature type="region of interest" description="Disordered" evidence="1">
    <location>
        <begin position="766"/>
        <end position="803"/>
    </location>
</feature>
<accession>A0A2G8RM60</accession>
<evidence type="ECO:0000256" key="1">
    <source>
        <dbReference type="SAM" id="MobiDB-lite"/>
    </source>
</evidence>
<name>A0A2G8RM60_9APHY</name>
<protein>
    <submittedName>
        <fullName evidence="2">Uncharacterized protein</fullName>
    </submittedName>
</protein>
<proteinExistence type="predicted"/>